<comment type="caution">
    <text evidence="5">The sequence shown here is derived from an EMBL/GenBank/DDBJ whole genome shotgun (WGS) entry which is preliminary data.</text>
</comment>
<evidence type="ECO:0000256" key="2">
    <source>
        <dbReference type="ARBA" id="ARBA00022801"/>
    </source>
</evidence>
<feature type="compositionally biased region" description="Low complexity" evidence="4">
    <location>
        <begin position="460"/>
        <end position="470"/>
    </location>
</feature>
<dbReference type="Pfam" id="PF00702">
    <property type="entry name" value="Hydrolase"/>
    <property type="match status" value="1"/>
</dbReference>
<feature type="compositionally biased region" description="Polar residues" evidence="4">
    <location>
        <begin position="299"/>
        <end position="325"/>
    </location>
</feature>
<keyword evidence="2" id="KW-0378">Hydrolase</keyword>
<evidence type="ECO:0000313" key="6">
    <source>
        <dbReference type="Proteomes" id="UP000562682"/>
    </source>
</evidence>
<dbReference type="GO" id="GO:0046872">
    <property type="term" value="F:metal ion binding"/>
    <property type="evidence" value="ECO:0007669"/>
    <property type="project" value="UniProtKB-KW"/>
</dbReference>
<accession>A0A8H5XGI9</accession>
<feature type="compositionally biased region" description="Low complexity" evidence="4">
    <location>
        <begin position="524"/>
        <end position="539"/>
    </location>
</feature>
<evidence type="ECO:0000256" key="1">
    <source>
        <dbReference type="ARBA" id="ARBA00022723"/>
    </source>
</evidence>
<organism evidence="5 6">
    <name type="scientific">Fusarium denticulatum</name>
    <dbReference type="NCBI Taxonomy" id="48507"/>
    <lineage>
        <taxon>Eukaryota</taxon>
        <taxon>Fungi</taxon>
        <taxon>Dikarya</taxon>
        <taxon>Ascomycota</taxon>
        <taxon>Pezizomycotina</taxon>
        <taxon>Sordariomycetes</taxon>
        <taxon>Hypocreomycetidae</taxon>
        <taxon>Hypocreales</taxon>
        <taxon>Nectriaceae</taxon>
        <taxon>Fusarium</taxon>
        <taxon>Fusarium fujikuroi species complex</taxon>
    </lineage>
</organism>
<protein>
    <submittedName>
        <fullName evidence="5">Uncharacterized protein</fullName>
    </submittedName>
</protein>
<dbReference type="GO" id="GO:0016791">
    <property type="term" value="F:phosphatase activity"/>
    <property type="evidence" value="ECO:0007669"/>
    <property type="project" value="TreeGrafter"/>
</dbReference>
<dbReference type="InterPro" id="IPR023214">
    <property type="entry name" value="HAD_sf"/>
</dbReference>
<feature type="region of interest" description="Disordered" evidence="4">
    <location>
        <begin position="274"/>
        <end position="493"/>
    </location>
</feature>
<dbReference type="InterPro" id="IPR051400">
    <property type="entry name" value="HAD-like_hydrolase"/>
</dbReference>
<name>A0A8H5XGI9_9HYPO</name>
<feature type="compositionally biased region" description="Polar residues" evidence="4">
    <location>
        <begin position="1"/>
        <end position="11"/>
    </location>
</feature>
<proteinExistence type="predicted"/>
<evidence type="ECO:0000313" key="5">
    <source>
        <dbReference type="EMBL" id="KAF5693109.1"/>
    </source>
</evidence>
<feature type="compositionally biased region" description="Basic and acidic residues" evidence="4">
    <location>
        <begin position="385"/>
        <end position="398"/>
    </location>
</feature>
<feature type="compositionally biased region" description="Pro residues" evidence="4">
    <location>
        <begin position="471"/>
        <end position="482"/>
    </location>
</feature>
<reference evidence="5 6" key="1">
    <citation type="submission" date="2020-05" db="EMBL/GenBank/DDBJ databases">
        <title>Identification and distribution of gene clusters putatively required for synthesis of sphingolipid metabolism inhibitors in phylogenetically diverse species of the filamentous fungus Fusarium.</title>
        <authorList>
            <person name="Kim H.-S."/>
            <person name="Busman M."/>
            <person name="Brown D.W."/>
            <person name="Divon H."/>
            <person name="Uhlig S."/>
            <person name="Proctor R.H."/>
        </authorList>
    </citation>
    <scope>NUCLEOTIDE SEQUENCE [LARGE SCALE GENOMIC DNA]</scope>
    <source>
        <strain evidence="5 6">NRRL 25311</strain>
    </source>
</reference>
<keyword evidence="1" id="KW-0479">Metal-binding</keyword>
<gene>
    <name evidence="5" type="ORF">FDENT_2251</name>
</gene>
<keyword evidence="3" id="KW-0460">Magnesium</keyword>
<evidence type="ECO:0000256" key="3">
    <source>
        <dbReference type="ARBA" id="ARBA00022842"/>
    </source>
</evidence>
<dbReference type="PANTHER" id="PTHR46470:SF2">
    <property type="entry name" value="GLYCERALDEHYDE 3-PHOSPHATE PHOSPHATASE"/>
    <property type="match status" value="1"/>
</dbReference>
<dbReference type="Proteomes" id="UP000562682">
    <property type="component" value="Unassembled WGS sequence"/>
</dbReference>
<feature type="region of interest" description="Disordered" evidence="4">
    <location>
        <begin position="1"/>
        <end position="29"/>
    </location>
</feature>
<dbReference type="PANTHER" id="PTHR46470">
    <property type="entry name" value="N-ACYLNEURAMINATE-9-PHOSPHATASE"/>
    <property type="match status" value="1"/>
</dbReference>
<evidence type="ECO:0000256" key="4">
    <source>
        <dbReference type="SAM" id="MobiDB-lite"/>
    </source>
</evidence>
<dbReference type="InterPro" id="IPR036412">
    <property type="entry name" value="HAD-like_sf"/>
</dbReference>
<feature type="region of interest" description="Disordered" evidence="4">
    <location>
        <begin position="512"/>
        <end position="548"/>
    </location>
</feature>
<dbReference type="EMBL" id="JAAOAK010000049">
    <property type="protein sequence ID" value="KAF5693109.1"/>
    <property type="molecule type" value="Genomic_DNA"/>
</dbReference>
<sequence>MSSQPNSSTAAVATDSRPPPEPPEELKRHLQGGKVIFFTLDTLFNRNHANECALERCRELNKDLRNKSMEELKRAYRDAMAAAYQHHIYTQLHGPCPGGSGTPQASMDKVGMMFQQLDLNPPSRGEGYRIGGEFAAEFSRNSFEVPGTSQSLAQLRNLKYAIVVADDNLDWEGLKHLDFWQYINANIISRDPLVRKPDPRVFQEALKACGVSPKNAVIVGCSIEKDIAGIIAAGAEPILYMPGHTSTVMDVRGMRVLVVRTMVELLSEIQHRPENSHLVPAQHRPPLVPPFPSHPTMVNAPQTQGHPDTQKGGPSSQHHYQVPSQSPYPAPGPKSVEDGHAGQYWERARPSPILSEHNETPRRRRLPDRDHSTRDIRAASPLVEHAPKPRCDGPRPEHGYAFSPPVVPRRQDQREPHHDPARGHYDPAGKPSPGPSTQSPKPRAAQPAWEARTPNGDGPGSSSTRSSSPVYTPPSPTLPTPLPSMRMFPPTEDYGISMPAHVESLDWSPPSYDGCGHGTVPYGSQISTSTSTQKSVSATHPKPLQGRK</sequence>
<feature type="compositionally biased region" description="Basic and acidic residues" evidence="4">
    <location>
        <begin position="409"/>
        <end position="427"/>
    </location>
</feature>
<feature type="compositionally biased region" description="Basic and acidic residues" evidence="4">
    <location>
        <begin position="356"/>
        <end position="377"/>
    </location>
</feature>
<keyword evidence="6" id="KW-1185">Reference proteome</keyword>
<dbReference type="SUPFAM" id="SSF56784">
    <property type="entry name" value="HAD-like"/>
    <property type="match status" value="1"/>
</dbReference>
<dbReference type="AlphaFoldDB" id="A0A8H5XGI9"/>
<dbReference type="Gene3D" id="3.40.50.1000">
    <property type="entry name" value="HAD superfamily/HAD-like"/>
    <property type="match status" value="1"/>
</dbReference>
<dbReference type="Gene3D" id="1.10.150.520">
    <property type="match status" value="1"/>
</dbReference>